<dbReference type="Proteomes" id="UP000198883">
    <property type="component" value="Unassembled WGS sequence"/>
</dbReference>
<dbReference type="STRING" id="97481.SAMN05444853_11914"/>
<dbReference type="EMBL" id="JASAYQ010000015">
    <property type="protein sequence ID" value="MDP8173406.1"/>
    <property type="molecule type" value="Genomic_DNA"/>
</dbReference>
<dbReference type="GO" id="GO:0008483">
    <property type="term" value="F:transaminase activity"/>
    <property type="evidence" value="ECO:0007669"/>
    <property type="project" value="UniProtKB-KW"/>
</dbReference>
<dbReference type="InterPro" id="IPR036038">
    <property type="entry name" value="Aminotransferase-like"/>
</dbReference>
<dbReference type="InterPro" id="IPR043132">
    <property type="entry name" value="BCAT-like_C"/>
</dbReference>
<dbReference type="InterPro" id="IPR043131">
    <property type="entry name" value="BCAT-like_N"/>
</dbReference>
<keyword evidence="5" id="KW-1185">Reference proteome</keyword>
<dbReference type="Proteomes" id="UP001224812">
    <property type="component" value="Unassembled WGS sequence"/>
</dbReference>
<dbReference type="GeneID" id="83543937"/>
<evidence type="ECO:0000313" key="3">
    <source>
        <dbReference type="EMBL" id="SEM46067.1"/>
    </source>
</evidence>
<dbReference type="Pfam" id="PF01063">
    <property type="entry name" value="Aminotran_4"/>
    <property type="match status" value="1"/>
</dbReference>
<dbReference type="AlphaFoldDB" id="A0A1H7YL99"/>
<dbReference type="SUPFAM" id="SSF56752">
    <property type="entry name" value="D-aminoacid aminotransferase-like PLP-dependent enzymes"/>
    <property type="match status" value="1"/>
</dbReference>
<reference evidence="3" key="2">
    <citation type="submission" date="2016-10" db="EMBL/GenBank/DDBJ databases">
        <authorList>
            <person name="de Groot N.N."/>
        </authorList>
    </citation>
    <scope>NUCLEOTIDE SEQUENCE [LARGE SCALE GENOMIC DNA]</scope>
    <source>
        <strain evidence="3">DSM 24204</strain>
    </source>
</reference>
<dbReference type="InterPro" id="IPR001544">
    <property type="entry name" value="Aminotrans_IV"/>
</dbReference>
<sequence length="204" mass="24236">MCQYPLFETLAIIDGKVQNLPYHQQRVDYAIKHYFKRTQAVRLDQIFTNFTLPRAFQKGLVRCRIDYNATDFKINVYPYTPHKIDTFQCVYSQNLEYQFKYTNREQLTSLKNTHCDEIIIINNGFVSDCSIGNLIFLKENQWYSSKHFLLKGTQLSYLLEQKKIKLIDIPYQEIMEFEKIMMINALNPFEENRGTTISKNSIKV</sequence>
<reference evidence="4" key="1">
    <citation type="submission" date="2016-10" db="EMBL/GenBank/DDBJ databases">
        <authorList>
            <person name="Varghese N."/>
            <person name="Submissions S."/>
        </authorList>
    </citation>
    <scope>NUCLEOTIDE SEQUENCE [LARGE SCALE GENOMIC DNA]</scope>
    <source>
        <strain evidence="4">DSM 24204</strain>
    </source>
</reference>
<accession>A0A1H7YL99</accession>
<keyword evidence="1" id="KW-0808">Transferase</keyword>
<reference evidence="1 5" key="3">
    <citation type="journal article" date="2023" name="Front. Microbiol.">
        <title>Phylogeography and host specificity of Pasteurellaceae pathogenic to sea-farmed fish in the north-east Atlantic.</title>
        <authorList>
            <person name="Gulla S."/>
            <person name="Colquhoun D.J."/>
            <person name="Olsen A.B."/>
            <person name="Spilsberg B."/>
            <person name="Lagesen K."/>
            <person name="Aakesson C.P."/>
            <person name="Strom S."/>
            <person name="Manji F."/>
            <person name="Birkbeck T.H."/>
            <person name="Nilsen H.K."/>
        </authorList>
    </citation>
    <scope>NUCLEOTIDE SEQUENCE [LARGE SCALE GENOMIC DNA]</scope>
    <source>
        <strain evidence="1 5">VIO11850</strain>
    </source>
</reference>
<protein>
    <submittedName>
        <fullName evidence="3">4-amino-4-deoxychorismate lyase</fullName>
    </submittedName>
    <submittedName>
        <fullName evidence="1">Aminotransferase class IV family protein</fullName>
    </submittedName>
</protein>
<evidence type="ECO:0000313" key="5">
    <source>
        <dbReference type="Proteomes" id="UP001224812"/>
    </source>
</evidence>
<dbReference type="RefSeq" id="WP_090922506.1">
    <property type="nucleotide sequence ID" value="NZ_CP016180.1"/>
</dbReference>
<evidence type="ECO:0000313" key="1">
    <source>
        <dbReference type="EMBL" id="MDP8085947.1"/>
    </source>
</evidence>
<dbReference type="Proteomes" id="UP001236239">
    <property type="component" value="Unassembled WGS sequence"/>
</dbReference>
<dbReference type="EMBL" id="FOBN01000019">
    <property type="protein sequence ID" value="SEM46067.1"/>
    <property type="molecule type" value="Genomic_DNA"/>
</dbReference>
<name>A0A1H7YL99_9PAST</name>
<dbReference type="EMBL" id="JASAVS010000019">
    <property type="protein sequence ID" value="MDP8085947.1"/>
    <property type="molecule type" value="Genomic_DNA"/>
</dbReference>
<proteinExistence type="predicted"/>
<dbReference type="OrthoDB" id="1148709at2"/>
<evidence type="ECO:0000313" key="4">
    <source>
        <dbReference type="Proteomes" id="UP000198883"/>
    </source>
</evidence>
<gene>
    <name evidence="1" type="ORF">QJT92_08440</name>
    <name evidence="2" type="ORF">QJU93_08550</name>
    <name evidence="3" type="ORF">SAMN05444853_11914</name>
</gene>
<keyword evidence="3" id="KW-0456">Lyase</keyword>
<evidence type="ECO:0000313" key="2">
    <source>
        <dbReference type="EMBL" id="MDP8173406.1"/>
    </source>
</evidence>
<dbReference type="Gene3D" id="3.20.10.10">
    <property type="entry name" value="D-amino Acid Aminotransferase, subunit A, domain 2"/>
    <property type="match status" value="1"/>
</dbReference>
<reference evidence="2" key="4">
    <citation type="journal article" date="2023" name="Front. Microbiol.">
        <title>Phylogeography and host specificity of Pasteurellaceae pathogenic to sea-farmed fish in the north-east Atlantic.</title>
        <authorList>
            <person name="Gulla S."/>
            <person name="Colquhoun D.J."/>
            <person name="Olsen A.B."/>
            <person name="Spilsberg B."/>
            <person name="Lagesen K."/>
            <person name="Aakesson C.P."/>
            <person name="Strom S."/>
            <person name="Manji F."/>
            <person name="Birkbeck T.H."/>
            <person name="Nilsen H.K."/>
        </authorList>
    </citation>
    <scope>NUCLEOTIDE SEQUENCE</scope>
    <source>
        <strain evidence="2">TW16_20</strain>
    </source>
</reference>
<keyword evidence="1" id="KW-0032">Aminotransferase</keyword>
<dbReference type="Gene3D" id="3.30.470.10">
    <property type="match status" value="1"/>
</dbReference>
<organism evidence="3 4">
    <name type="scientific">Phocoenobacter skyensis</name>
    <dbReference type="NCBI Taxonomy" id="97481"/>
    <lineage>
        <taxon>Bacteria</taxon>
        <taxon>Pseudomonadati</taxon>
        <taxon>Pseudomonadota</taxon>
        <taxon>Gammaproteobacteria</taxon>
        <taxon>Pasteurellales</taxon>
        <taxon>Pasteurellaceae</taxon>
        <taxon>Phocoenobacter</taxon>
    </lineage>
</organism>
<dbReference type="GO" id="GO:0016829">
    <property type="term" value="F:lyase activity"/>
    <property type="evidence" value="ECO:0007669"/>
    <property type="project" value="UniProtKB-KW"/>
</dbReference>